<dbReference type="eggNOG" id="ENOG502SXX8">
    <property type="taxonomic scope" value="Eukaryota"/>
</dbReference>
<name>F9XEA8_ZYMTI</name>
<reference evidence="2 3" key="1">
    <citation type="journal article" date="2011" name="PLoS Genet.">
        <title>Finished genome of the fungal wheat pathogen Mycosphaerella graminicola reveals dispensome structure, chromosome plasticity, and stealth pathogenesis.</title>
        <authorList>
            <person name="Goodwin S.B."/>
            <person name="Ben M'barek S."/>
            <person name="Dhillon B."/>
            <person name="Wittenberg A.H.J."/>
            <person name="Crane C.F."/>
            <person name="Hane J.K."/>
            <person name="Foster A.J."/>
            <person name="Van der Lee T.A.J."/>
            <person name="Grimwood J."/>
            <person name="Aerts A."/>
            <person name="Antoniw J."/>
            <person name="Bailey A."/>
            <person name="Bluhm B."/>
            <person name="Bowler J."/>
            <person name="Bristow J."/>
            <person name="van der Burgt A."/>
            <person name="Canto-Canche B."/>
            <person name="Churchill A.C.L."/>
            <person name="Conde-Ferraez L."/>
            <person name="Cools H.J."/>
            <person name="Coutinho P.M."/>
            <person name="Csukai M."/>
            <person name="Dehal P."/>
            <person name="De Wit P."/>
            <person name="Donzelli B."/>
            <person name="van de Geest H.C."/>
            <person name="van Ham R.C.H.J."/>
            <person name="Hammond-Kosack K.E."/>
            <person name="Henrissat B."/>
            <person name="Kilian A."/>
            <person name="Kobayashi A.K."/>
            <person name="Koopmann E."/>
            <person name="Kourmpetis Y."/>
            <person name="Kuzniar A."/>
            <person name="Lindquist E."/>
            <person name="Lombard V."/>
            <person name="Maliepaard C."/>
            <person name="Martins N."/>
            <person name="Mehrabi R."/>
            <person name="Nap J.P.H."/>
            <person name="Ponomarenko A."/>
            <person name="Rudd J.J."/>
            <person name="Salamov A."/>
            <person name="Schmutz J."/>
            <person name="Schouten H.J."/>
            <person name="Shapiro H."/>
            <person name="Stergiopoulos I."/>
            <person name="Torriani S.F.F."/>
            <person name="Tu H."/>
            <person name="de Vries R.P."/>
            <person name="Waalwijk C."/>
            <person name="Ware S.B."/>
            <person name="Wiebenga A."/>
            <person name="Zwiers L.-H."/>
            <person name="Oliver R.P."/>
            <person name="Grigoriev I.V."/>
            <person name="Kema G.H.J."/>
        </authorList>
    </citation>
    <scope>NUCLEOTIDE SEQUENCE [LARGE SCALE GENOMIC DNA]</scope>
    <source>
        <strain evidence="3">CBS 115943 / IPO323</strain>
    </source>
</reference>
<feature type="region of interest" description="Disordered" evidence="1">
    <location>
        <begin position="68"/>
        <end position="151"/>
    </location>
</feature>
<sequence>MRWRWLPQQVVCAEQSQSNEEVLFPSNDHARSHIILDPHQPQSFGTYEHIFGGGIPEPANDARYSFFAMPGDPPQQDPRKNYRYSHMPPPNTSHRESIPNYRGTSFTPPPPPKASHRHSSANFSYKTPPQSSHRHSSAYQAYSPPQPRPPANLMRPEEAKHLFKLYTDRWNNLSPLDPNVPYPARGLAAASLSARDTLFAPDVDVSISSWSEETVMQANAQAFYLGVVGLKPAYSEVPGTGRVECGFEKARATAPQIKELTDLLKKEKVRWHSDRLGRRNKGNSGGGQNEALQKDERARAVFHAVCELMERAAE</sequence>
<protein>
    <submittedName>
        <fullName evidence="2">Uncharacterized protein</fullName>
    </submittedName>
</protein>
<dbReference type="InParanoid" id="F9XEA8"/>
<organism evidence="2 3">
    <name type="scientific">Zymoseptoria tritici (strain CBS 115943 / IPO323)</name>
    <name type="common">Speckled leaf blotch fungus</name>
    <name type="synonym">Septoria tritici</name>
    <dbReference type="NCBI Taxonomy" id="336722"/>
    <lineage>
        <taxon>Eukaryota</taxon>
        <taxon>Fungi</taxon>
        <taxon>Dikarya</taxon>
        <taxon>Ascomycota</taxon>
        <taxon>Pezizomycotina</taxon>
        <taxon>Dothideomycetes</taxon>
        <taxon>Dothideomycetidae</taxon>
        <taxon>Mycosphaerellales</taxon>
        <taxon>Mycosphaerellaceae</taxon>
        <taxon>Zymoseptoria</taxon>
    </lineage>
</organism>
<gene>
    <name evidence="2" type="ORF">MYCGRDRAFT_110009</name>
</gene>
<dbReference type="Proteomes" id="UP000008062">
    <property type="component" value="Chromosome 6"/>
</dbReference>
<dbReference type="AlphaFoldDB" id="F9XEA8"/>
<proteinExistence type="predicted"/>
<dbReference type="RefSeq" id="XP_003851704.1">
    <property type="nucleotide sequence ID" value="XM_003851656.1"/>
</dbReference>
<dbReference type="HOGENOM" id="CLU_076964_0_0_1"/>
<evidence type="ECO:0000313" key="2">
    <source>
        <dbReference type="EMBL" id="EGP86680.1"/>
    </source>
</evidence>
<dbReference type="KEGG" id="ztr:MYCGRDRAFT_110009"/>
<feature type="compositionally biased region" description="Polar residues" evidence="1">
    <location>
        <begin position="120"/>
        <end position="131"/>
    </location>
</feature>
<feature type="region of interest" description="Disordered" evidence="1">
    <location>
        <begin position="274"/>
        <end position="294"/>
    </location>
</feature>
<keyword evidence="3" id="KW-1185">Reference proteome</keyword>
<dbReference type="GeneID" id="13401992"/>
<evidence type="ECO:0000256" key="1">
    <source>
        <dbReference type="SAM" id="MobiDB-lite"/>
    </source>
</evidence>
<accession>F9XEA8</accession>
<dbReference type="OrthoDB" id="3643499at2759"/>
<dbReference type="EMBL" id="CM001201">
    <property type="protein sequence ID" value="EGP86680.1"/>
    <property type="molecule type" value="Genomic_DNA"/>
</dbReference>
<evidence type="ECO:0000313" key="3">
    <source>
        <dbReference type="Proteomes" id="UP000008062"/>
    </source>
</evidence>